<dbReference type="PROSITE" id="PS50006">
    <property type="entry name" value="FHA_DOMAIN"/>
    <property type="match status" value="1"/>
</dbReference>
<dbReference type="EMBL" id="JAENIO010000046">
    <property type="protein sequence ID" value="MBK1835281.1"/>
    <property type="molecule type" value="Genomic_DNA"/>
</dbReference>
<dbReference type="Gene3D" id="2.60.200.20">
    <property type="match status" value="1"/>
</dbReference>
<feature type="compositionally biased region" description="Pro residues" evidence="1">
    <location>
        <begin position="121"/>
        <end position="136"/>
    </location>
</feature>
<evidence type="ECO:0000259" key="3">
    <source>
        <dbReference type="PROSITE" id="PS50006"/>
    </source>
</evidence>
<keyword evidence="2" id="KW-0812">Transmembrane</keyword>
<sequence>MPRICLTSPDQAPQPFRFPLDTSLVTIGRRAELDVVLTHPSVSSHHCDMKRVPGGFVLEDHQSTNGTLLNGQEMAVIDLKDGLELEIGDVHFRYELTEEEKAALAQESFRPQQRAKNPAPAASPAPAPAPGAPAPYRPVTSLPRRRDTGGRDFAIFLAFAALAIFAFYLGLNSAHRATIPFDERVGRSLLKDMRAEPLPESTPES</sequence>
<keyword evidence="2" id="KW-1133">Transmembrane helix</keyword>
<proteinExistence type="predicted"/>
<comment type="caution">
    <text evidence="4">The sequence shown here is derived from an EMBL/GenBank/DDBJ whole genome shotgun (WGS) entry which is preliminary data.</text>
</comment>
<name>A0A934RVM2_9BACT</name>
<keyword evidence="2" id="KW-0472">Membrane</keyword>
<dbReference type="Pfam" id="PF00498">
    <property type="entry name" value="FHA"/>
    <property type="match status" value="1"/>
</dbReference>
<dbReference type="AlphaFoldDB" id="A0A934RVM2"/>
<dbReference type="InterPro" id="IPR050923">
    <property type="entry name" value="Cell_Proc_Reg/RNA_Proc"/>
</dbReference>
<dbReference type="PANTHER" id="PTHR23308">
    <property type="entry name" value="NUCLEAR INHIBITOR OF PROTEIN PHOSPHATASE-1"/>
    <property type="match status" value="1"/>
</dbReference>
<accession>A0A934RVM2</accession>
<reference evidence="4" key="1">
    <citation type="submission" date="2021-01" db="EMBL/GenBank/DDBJ databases">
        <title>Modified the classification status of verrucomicrobia.</title>
        <authorList>
            <person name="Feng X."/>
        </authorList>
    </citation>
    <scope>NUCLEOTIDE SEQUENCE</scope>
    <source>
        <strain evidence="4">KCTC 12986</strain>
    </source>
</reference>
<dbReference type="Proteomes" id="UP000604083">
    <property type="component" value="Unassembled WGS sequence"/>
</dbReference>
<evidence type="ECO:0000256" key="2">
    <source>
        <dbReference type="SAM" id="Phobius"/>
    </source>
</evidence>
<gene>
    <name evidence="4" type="ORF">JIN78_14525</name>
</gene>
<dbReference type="SUPFAM" id="SSF49879">
    <property type="entry name" value="SMAD/FHA domain"/>
    <property type="match status" value="1"/>
</dbReference>
<organism evidence="4 5">
    <name type="scientific">Roseibacillus ishigakijimensis</name>
    <dbReference type="NCBI Taxonomy" id="454146"/>
    <lineage>
        <taxon>Bacteria</taxon>
        <taxon>Pseudomonadati</taxon>
        <taxon>Verrucomicrobiota</taxon>
        <taxon>Verrucomicrobiia</taxon>
        <taxon>Verrucomicrobiales</taxon>
        <taxon>Verrucomicrobiaceae</taxon>
        <taxon>Roseibacillus</taxon>
    </lineage>
</organism>
<dbReference type="CDD" id="cd00060">
    <property type="entry name" value="FHA"/>
    <property type="match status" value="1"/>
</dbReference>
<evidence type="ECO:0000313" key="4">
    <source>
        <dbReference type="EMBL" id="MBK1835281.1"/>
    </source>
</evidence>
<feature type="transmembrane region" description="Helical" evidence="2">
    <location>
        <begin position="153"/>
        <end position="171"/>
    </location>
</feature>
<evidence type="ECO:0000256" key="1">
    <source>
        <dbReference type="SAM" id="MobiDB-lite"/>
    </source>
</evidence>
<dbReference type="InterPro" id="IPR008984">
    <property type="entry name" value="SMAD_FHA_dom_sf"/>
</dbReference>
<dbReference type="RefSeq" id="WP_200392717.1">
    <property type="nucleotide sequence ID" value="NZ_JAENIO010000046.1"/>
</dbReference>
<feature type="domain" description="FHA" evidence="3">
    <location>
        <begin position="25"/>
        <end position="74"/>
    </location>
</feature>
<dbReference type="SMART" id="SM00240">
    <property type="entry name" value="FHA"/>
    <property type="match status" value="1"/>
</dbReference>
<feature type="region of interest" description="Disordered" evidence="1">
    <location>
        <begin position="105"/>
        <end position="144"/>
    </location>
</feature>
<protein>
    <submittedName>
        <fullName evidence="4">FHA domain-containing protein</fullName>
    </submittedName>
</protein>
<evidence type="ECO:0000313" key="5">
    <source>
        <dbReference type="Proteomes" id="UP000604083"/>
    </source>
</evidence>
<dbReference type="InterPro" id="IPR000253">
    <property type="entry name" value="FHA_dom"/>
</dbReference>
<keyword evidence="5" id="KW-1185">Reference proteome</keyword>